<organism evidence="8 9">
    <name type="scientific">Wuchereria bancrofti</name>
    <dbReference type="NCBI Taxonomy" id="6293"/>
    <lineage>
        <taxon>Eukaryota</taxon>
        <taxon>Metazoa</taxon>
        <taxon>Ecdysozoa</taxon>
        <taxon>Nematoda</taxon>
        <taxon>Chromadorea</taxon>
        <taxon>Rhabditida</taxon>
        <taxon>Spirurina</taxon>
        <taxon>Spiruromorpha</taxon>
        <taxon>Filarioidea</taxon>
        <taxon>Onchocercidae</taxon>
        <taxon>Wuchereria</taxon>
    </lineage>
</organism>
<dbReference type="GO" id="GO:0003723">
    <property type="term" value="F:RNA binding"/>
    <property type="evidence" value="ECO:0007669"/>
    <property type="project" value="TreeGrafter"/>
</dbReference>
<evidence type="ECO:0000313" key="8">
    <source>
        <dbReference type="EMBL" id="VDM07383.1"/>
    </source>
</evidence>
<dbReference type="PROSITE" id="PS51675">
    <property type="entry name" value="SAM_MT_TRM10"/>
    <property type="match status" value="1"/>
</dbReference>
<evidence type="ECO:0000256" key="4">
    <source>
        <dbReference type="ARBA" id="ARBA00022679"/>
    </source>
</evidence>
<evidence type="ECO:0000256" key="1">
    <source>
        <dbReference type="ARBA" id="ARBA00004123"/>
    </source>
</evidence>
<dbReference type="CDD" id="cd18102">
    <property type="entry name" value="Trm10_MRRP1"/>
    <property type="match status" value="1"/>
</dbReference>
<accession>A0A3P7DDY6</accession>
<keyword evidence="6" id="KW-0819">tRNA processing</keyword>
<feature type="domain" description="SAM-dependent MTase TRM10-type" evidence="7">
    <location>
        <begin position="488"/>
        <end position="694"/>
    </location>
</feature>
<dbReference type="GO" id="GO:0008033">
    <property type="term" value="P:tRNA processing"/>
    <property type="evidence" value="ECO:0007669"/>
    <property type="project" value="UniProtKB-KW"/>
</dbReference>
<dbReference type="InterPro" id="IPR025812">
    <property type="entry name" value="Trm10_C_MTase_dom"/>
</dbReference>
<keyword evidence="5" id="KW-0949">S-adenosyl-L-methionine</keyword>
<dbReference type="OrthoDB" id="17948at2759"/>
<dbReference type="GO" id="GO:0005655">
    <property type="term" value="C:nucleolar ribonuclease P complex"/>
    <property type="evidence" value="ECO:0007669"/>
    <property type="project" value="TreeGrafter"/>
</dbReference>
<dbReference type="GO" id="GO:0005739">
    <property type="term" value="C:mitochondrion"/>
    <property type="evidence" value="ECO:0007669"/>
    <property type="project" value="InterPro"/>
</dbReference>
<evidence type="ECO:0000259" key="7">
    <source>
        <dbReference type="PROSITE" id="PS51675"/>
    </source>
</evidence>
<keyword evidence="9" id="KW-1185">Reference proteome</keyword>
<dbReference type="GO" id="GO:0008168">
    <property type="term" value="F:methyltransferase activity"/>
    <property type="evidence" value="ECO:0007669"/>
    <property type="project" value="UniProtKB-KW"/>
</dbReference>
<dbReference type="SUPFAM" id="SSF89550">
    <property type="entry name" value="PHP domain-like"/>
    <property type="match status" value="1"/>
</dbReference>
<evidence type="ECO:0000256" key="2">
    <source>
        <dbReference type="ARBA" id="ARBA00007331"/>
    </source>
</evidence>
<dbReference type="AlphaFoldDB" id="A0A3P7DDY6"/>
<dbReference type="GO" id="GO:0032259">
    <property type="term" value="P:methylation"/>
    <property type="evidence" value="ECO:0007669"/>
    <property type="project" value="UniProtKB-KW"/>
</dbReference>
<comment type="subcellular location">
    <subcellularLocation>
        <location evidence="1">Nucleus</location>
    </subcellularLocation>
</comment>
<dbReference type="Pfam" id="PF01876">
    <property type="entry name" value="RNase_P_p30"/>
    <property type="match status" value="1"/>
</dbReference>
<dbReference type="InterPro" id="IPR002738">
    <property type="entry name" value="RNase_P_p30"/>
</dbReference>
<protein>
    <recommendedName>
        <fullName evidence="7">SAM-dependent MTase TRM10-type domain-containing protein</fullName>
    </recommendedName>
</protein>
<evidence type="ECO:0000256" key="5">
    <source>
        <dbReference type="ARBA" id="ARBA00022691"/>
    </source>
</evidence>
<dbReference type="FunCoup" id="A0A3P7DDY6">
    <property type="interactions" value="531"/>
</dbReference>
<sequence>MSLSFVDDHFQFAEMNIRYTGNMDETMAMVRRAVRMGYDCIAINTDIGQMIRECVSLGDEPPQKKKKKGGKERNVIPDPVSINCAELDTSMLEANGKRLRIFSRLTATVSNSTEVHLLMHHPQLKKYDLIAVRPSDDQILQTLSKKGDFVDIITYEQASTSVGWLNKSKIIQLCINDGIAFEITYADALKDSSQRREVLTNGRQLLMSTKDGDGVIIASGAERMIDIRAPYDAANISVLFGVRPGLARKFVAGNAKKTLLRAESRKTLKGGLLVRNKEDLPRNLIVRLNVIEKIMRIPEFRAQLEIVKDETEDETRKKCFILYLYRLITKLSGKQMWRKFVEFDRDAIRSGWRRMIWKLQKILGLNANWPVLWTESKLKSLPSQQFIETLTESQQEQLTSIITEVQLLSRCYNYFPEHLSDADWKRLLQCETQKQRFNHIKFCRQKELKELKYKTKHQLNVVNKFETSKPISGFAMFVGSTQCKRIANHRRLMNHLHNLQLDPKPALLIDCRFLNELSPQALSQTLIQLSYLASENRDRRRSWPLYFFNFDMKDENILEAQYRYLSLANSPRNVSLTVSSSSYLDHFSREEIIYLSPHAELDLEEVEGSKAYVLGGIVDRVAQHRLHPHATLLAAKQDGVKVCRLPIDKYIKWKSGSRSMTLLAVTSILYSVYESSGDWELAFRKYIPVRNIRGPEEKNPYGRRLHRYIHDYERRLLIELNQRL</sequence>
<dbReference type="OMA" id="WELAFRK"/>
<dbReference type="PANTHER" id="PTHR13031">
    <property type="entry name" value="RIBONUCLEASE P SUBUNIT P30"/>
    <property type="match status" value="1"/>
</dbReference>
<dbReference type="InterPro" id="IPR016195">
    <property type="entry name" value="Pol/histidinol_Pase-like"/>
</dbReference>
<evidence type="ECO:0000256" key="3">
    <source>
        <dbReference type="ARBA" id="ARBA00022603"/>
    </source>
</evidence>
<dbReference type="Gene3D" id="3.40.1280.30">
    <property type="match status" value="1"/>
</dbReference>
<dbReference type="InParanoid" id="A0A3P7DDY6"/>
<dbReference type="EMBL" id="UYWW01000126">
    <property type="protein sequence ID" value="VDM07383.1"/>
    <property type="molecule type" value="Genomic_DNA"/>
</dbReference>
<dbReference type="Gene3D" id="3.20.20.140">
    <property type="entry name" value="Metal-dependent hydrolases"/>
    <property type="match status" value="1"/>
</dbReference>
<name>A0A3P7DDY6_WUCBA</name>
<comment type="similarity">
    <text evidence="2">Belongs to the eukaryotic/archaeal RNase P protein component 3 family.</text>
</comment>
<keyword evidence="3" id="KW-0489">Methyltransferase</keyword>
<dbReference type="InterPro" id="IPR038459">
    <property type="entry name" value="MT_TRM10-typ_sf"/>
</dbReference>
<dbReference type="Proteomes" id="UP000270924">
    <property type="component" value="Unassembled WGS sequence"/>
</dbReference>
<evidence type="ECO:0000256" key="6">
    <source>
        <dbReference type="ARBA" id="ARBA00022694"/>
    </source>
</evidence>
<reference evidence="8 9" key="1">
    <citation type="submission" date="2018-11" db="EMBL/GenBank/DDBJ databases">
        <authorList>
            <consortium name="Pathogen Informatics"/>
        </authorList>
    </citation>
    <scope>NUCLEOTIDE SEQUENCE [LARGE SCALE GENOMIC DNA]</scope>
</reference>
<keyword evidence="4" id="KW-0808">Transferase</keyword>
<dbReference type="PANTHER" id="PTHR13031:SF0">
    <property type="entry name" value="RIBONUCLEASE P PROTEIN SUBUNIT P30"/>
    <property type="match status" value="1"/>
</dbReference>
<proteinExistence type="inferred from homology"/>
<dbReference type="InterPro" id="IPR028564">
    <property type="entry name" value="MT_TRM10-typ"/>
</dbReference>
<gene>
    <name evidence="8" type="ORF">WBA_LOCUS769</name>
</gene>
<evidence type="ECO:0000313" key="9">
    <source>
        <dbReference type="Proteomes" id="UP000270924"/>
    </source>
</evidence>